<dbReference type="RefSeq" id="WP_154355933.1">
    <property type="nucleotide sequence ID" value="NZ_WKJL01000001.1"/>
</dbReference>
<protein>
    <submittedName>
        <fullName evidence="1">Uncharacterized protein</fullName>
    </submittedName>
</protein>
<dbReference type="AlphaFoldDB" id="A0A844CZF5"/>
<dbReference type="EMBL" id="WKJL01000001">
    <property type="protein sequence ID" value="MRW82895.1"/>
    <property type="molecule type" value="Genomic_DNA"/>
</dbReference>
<reference evidence="1 2" key="1">
    <citation type="submission" date="2019-11" db="EMBL/GenBank/DDBJ databases">
        <title>Novel species isolated from a subtropical stream in China.</title>
        <authorList>
            <person name="Lu H."/>
        </authorList>
    </citation>
    <scope>NUCLEOTIDE SEQUENCE [LARGE SCALE GENOMIC DNA]</scope>
    <source>
        <strain evidence="1 2">FT26W</strain>
    </source>
</reference>
<sequence>MEVCKYDDAIRTIATELKFAEWPEEGFEETPESDELIRVLSLLFPNVGLNKIHADLSDEVDIIRSRPDEYAEQDEAIQHINEQEALRDLD</sequence>
<keyword evidence="2" id="KW-1185">Reference proteome</keyword>
<name>A0A844CZF5_9BURK</name>
<gene>
    <name evidence="1" type="ORF">GJ698_02170</name>
</gene>
<comment type="caution">
    <text evidence="1">The sequence shown here is derived from an EMBL/GenBank/DDBJ whole genome shotgun (WGS) entry which is preliminary data.</text>
</comment>
<evidence type="ECO:0000313" key="2">
    <source>
        <dbReference type="Proteomes" id="UP000439986"/>
    </source>
</evidence>
<organism evidence="1 2">
    <name type="scientific">Duganella aquatilis</name>
    <dbReference type="NCBI Taxonomy" id="2666082"/>
    <lineage>
        <taxon>Bacteria</taxon>
        <taxon>Pseudomonadati</taxon>
        <taxon>Pseudomonadota</taxon>
        <taxon>Betaproteobacteria</taxon>
        <taxon>Burkholderiales</taxon>
        <taxon>Oxalobacteraceae</taxon>
        <taxon>Telluria group</taxon>
        <taxon>Duganella</taxon>
    </lineage>
</organism>
<proteinExistence type="predicted"/>
<evidence type="ECO:0000313" key="1">
    <source>
        <dbReference type="EMBL" id="MRW82895.1"/>
    </source>
</evidence>
<dbReference type="Proteomes" id="UP000439986">
    <property type="component" value="Unassembled WGS sequence"/>
</dbReference>
<accession>A0A844CZF5</accession>